<sequence length="206" mass="20908">MDARVQSLLPRGALPPIAPALSPTGHRAPSSTSRAGHLLPGRGTAASSASGAQPPTWAASSASGHRPVSLAGHAVPLGSGRRAAFPARIRSDRLPSRPRAASTFPARRFSHAAGLLPNAPLLLARPPPWRGAATLLLGACAVGLLPGLPPPPARPPPLCGAGRLLCADPVSVPATTCLPRRPLAGEGGDTVFLRNTVFLHCAMGSH</sequence>
<proteinExistence type="predicted"/>
<feature type="region of interest" description="Disordered" evidence="1">
    <location>
        <begin position="1"/>
        <end position="75"/>
    </location>
</feature>
<organism evidence="2 3">
    <name type="scientific">Paspalum notatum var. saurae</name>
    <dbReference type="NCBI Taxonomy" id="547442"/>
    <lineage>
        <taxon>Eukaryota</taxon>
        <taxon>Viridiplantae</taxon>
        <taxon>Streptophyta</taxon>
        <taxon>Embryophyta</taxon>
        <taxon>Tracheophyta</taxon>
        <taxon>Spermatophyta</taxon>
        <taxon>Magnoliopsida</taxon>
        <taxon>Liliopsida</taxon>
        <taxon>Poales</taxon>
        <taxon>Poaceae</taxon>
        <taxon>PACMAD clade</taxon>
        <taxon>Panicoideae</taxon>
        <taxon>Andropogonodae</taxon>
        <taxon>Paspaleae</taxon>
        <taxon>Paspalinae</taxon>
        <taxon>Paspalum</taxon>
    </lineage>
</organism>
<dbReference type="EMBL" id="CP144749">
    <property type="protein sequence ID" value="WVZ73724.1"/>
    <property type="molecule type" value="Genomic_DNA"/>
</dbReference>
<reference evidence="2 3" key="1">
    <citation type="submission" date="2024-02" db="EMBL/GenBank/DDBJ databases">
        <title>High-quality chromosome-scale genome assembly of Pensacola bahiagrass (Paspalum notatum Flugge var. saurae).</title>
        <authorList>
            <person name="Vega J.M."/>
            <person name="Podio M."/>
            <person name="Orjuela J."/>
            <person name="Siena L.A."/>
            <person name="Pessino S.C."/>
            <person name="Combes M.C."/>
            <person name="Mariac C."/>
            <person name="Albertini E."/>
            <person name="Pupilli F."/>
            <person name="Ortiz J.P.A."/>
            <person name="Leblanc O."/>
        </authorList>
    </citation>
    <scope>NUCLEOTIDE SEQUENCE [LARGE SCALE GENOMIC DNA]</scope>
    <source>
        <strain evidence="2">R1</strain>
        <tissue evidence="2">Leaf</tissue>
    </source>
</reference>
<evidence type="ECO:0000256" key="1">
    <source>
        <dbReference type="SAM" id="MobiDB-lite"/>
    </source>
</evidence>
<dbReference type="AlphaFoldDB" id="A0AAQ3TGU8"/>
<protein>
    <submittedName>
        <fullName evidence="2">Uncharacterized protein</fullName>
    </submittedName>
</protein>
<gene>
    <name evidence="2" type="ORF">U9M48_022002</name>
</gene>
<keyword evidence="3" id="KW-1185">Reference proteome</keyword>
<name>A0AAQ3TGU8_PASNO</name>
<evidence type="ECO:0000313" key="2">
    <source>
        <dbReference type="EMBL" id="WVZ73724.1"/>
    </source>
</evidence>
<dbReference type="Proteomes" id="UP001341281">
    <property type="component" value="Chromosome 05"/>
</dbReference>
<accession>A0AAQ3TGU8</accession>
<evidence type="ECO:0000313" key="3">
    <source>
        <dbReference type="Proteomes" id="UP001341281"/>
    </source>
</evidence>